<proteinExistence type="predicted"/>
<gene>
    <name evidence="2" type="ORF">ETAA8_51330</name>
</gene>
<sequence length="161" mass="17514">MVEFGNPPPGMRSIQAYLVCKDAAAAIEFYGKAFGAKEKFRMPMPDGKTVMHAELNLGDSILMLSEENPQWNTKSPLTLGGTPVTLHCYVADVDAIYNQAVAAGCKSRMVPTNMFWGDRMSSVEDPFGHIWSIAQAVEDVSPAEMNARAAKFFNSQTGACT</sequence>
<dbReference type="Proteomes" id="UP000315017">
    <property type="component" value="Chromosome"/>
</dbReference>
<keyword evidence="3" id="KW-1185">Reference proteome</keyword>
<dbReference type="PROSITE" id="PS51819">
    <property type="entry name" value="VOC"/>
    <property type="match status" value="1"/>
</dbReference>
<dbReference type="InterPro" id="IPR029068">
    <property type="entry name" value="Glyas_Bleomycin-R_OHBP_Dase"/>
</dbReference>
<organism evidence="2 3">
    <name type="scientific">Anatilimnocola aggregata</name>
    <dbReference type="NCBI Taxonomy" id="2528021"/>
    <lineage>
        <taxon>Bacteria</taxon>
        <taxon>Pseudomonadati</taxon>
        <taxon>Planctomycetota</taxon>
        <taxon>Planctomycetia</taxon>
        <taxon>Pirellulales</taxon>
        <taxon>Pirellulaceae</taxon>
        <taxon>Anatilimnocola</taxon>
    </lineage>
</organism>
<evidence type="ECO:0000313" key="2">
    <source>
        <dbReference type="EMBL" id="QDU30015.1"/>
    </source>
</evidence>
<feature type="domain" description="VOC" evidence="1">
    <location>
        <begin position="10"/>
        <end position="136"/>
    </location>
</feature>
<reference evidence="2 3" key="1">
    <citation type="submission" date="2019-02" db="EMBL/GenBank/DDBJ databases">
        <title>Deep-cultivation of Planctomycetes and their phenomic and genomic characterization uncovers novel biology.</title>
        <authorList>
            <person name="Wiegand S."/>
            <person name="Jogler M."/>
            <person name="Boedeker C."/>
            <person name="Pinto D."/>
            <person name="Vollmers J."/>
            <person name="Rivas-Marin E."/>
            <person name="Kohn T."/>
            <person name="Peeters S.H."/>
            <person name="Heuer A."/>
            <person name="Rast P."/>
            <person name="Oberbeckmann S."/>
            <person name="Bunk B."/>
            <person name="Jeske O."/>
            <person name="Meyerdierks A."/>
            <person name="Storesund J.E."/>
            <person name="Kallscheuer N."/>
            <person name="Luecker S."/>
            <person name="Lage O.M."/>
            <person name="Pohl T."/>
            <person name="Merkel B.J."/>
            <person name="Hornburger P."/>
            <person name="Mueller R.-W."/>
            <person name="Bruemmer F."/>
            <person name="Labrenz M."/>
            <person name="Spormann A.M."/>
            <person name="Op den Camp H."/>
            <person name="Overmann J."/>
            <person name="Amann R."/>
            <person name="Jetten M.S.M."/>
            <person name="Mascher T."/>
            <person name="Medema M.H."/>
            <person name="Devos D.P."/>
            <person name="Kaster A.-K."/>
            <person name="Ovreas L."/>
            <person name="Rohde M."/>
            <person name="Galperin M.Y."/>
            <person name="Jogler C."/>
        </authorList>
    </citation>
    <scope>NUCLEOTIDE SEQUENCE [LARGE SCALE GENOMIC DNA]</scope>
    <source>
        <strain evidence="2 3">ETA_A8</strain>
    </source>
</reference>
<evidence type="ECO:0000313" key="3">
    <source>
        <dbReference type="Proteomes" id="UP000315017"/>
    </source>
</evidence>
<dbReference type="CDD" id="cd07246">
    <property type="entry name" value="VOC_like"/>
    <property type="match status" value="1"/>
</dbReference>
<dbReference type="PANTHER" id="PTHR34109:SF1">
    <property type="entry name" value="VOC DOMAIN-CONTAINING PROTEIN"/>
    <property type="match status" value="1"/>
</dbReference>
<dbReference type="PANTHER" id="PTHR34109">
    <property type="entry name" value="BNAUNNG04460D PROTEIN-RELATED"/>
    <property type="match status" value="1"/>
</dbReference>
<protein>
    <submittedName>
        <fullName evidence="2">Glyoxalase-like domain protein</fullName>
    </submittedName>
</protein>
<dbReference type="SUPFAM" id="SSF54593">
    <property type="entry name" value="Glyoxalase/Bleomycin resistance protein/Dihydroxybiphenyl dioxygenase"/>
    <property type="match status" value="1"/>
</dbReference>
<dbReference type="Pfam" id="PF00903">
    <property type="entry name" value="Glyoxalase"/>
    <property type="match status" value="1"/>
</dbReference>
<dbReference type="InterPro" id="IPR037523">
    <property type="entry name" value="VOC_core"/>
</dbReference>
<dbReference type="Gene3D" id="3.30.720.120">
    <property type="match status" value="1"/>
</dbReference>
<dbReference type="AlphaFoldDB" id="A0A517YIH7"/>
<dbReference type="EMBL" id="CP036274">
    <property type="protein sequence ID" value="QDU30015.1"/>
    <property type="molecule type" value="Genomic_DNA"/>
</dbReference>
<dbReference type="RefSeq" id="WP_145094774.1">
    <property type="nucleotide sequence ID" value="NZ_CP036274.1"/>
</dbReference>
<dbReference type="KEGG" id="aagg:ETAA8_51330"/>
<name>A0A517YIH7_9BACT</name>
<evidence type="ECO:0000259" key="1">
    <source>
        <dbReference type="PROSITE" id="PS51819"/>
    </source>
</evidence>
<accession>A0A517YIH7</accession>
<dbReference type="OrthoDB" id="9795306at2"/>
<dbReference type="Gene3D" id="3.30.720.110">
    <property type="match status" value="1"/>
</dbReference>
<dbReference type="InterPro" id="IPR004360">
    <property type="entry name" value="Glyas_Fos-R_dOase_dom"/>
</dbReference>